<gene>
    <name evidence="9" type="primary">ugpE</name>
    <name evidence="9" type="ORF">CACET_c29780</name>
</gene>
<dbReference type="GO" id="GO:0055085">
    <property type="term" value="P:transmembrane transport"/>
    <property type="evidence" value="ECO:0007669"/>
    <property type="project" value="InterPro"/>
</dbReference>
<keyword evidence="2 7" id="KW-0813">Transport</keyword>
<dbReference type="SUPFAM" id="SSF161098">
    <property type="entry name" value="MetI-like"/>
    <property type="match status" value="1"/>
</dbReference>
<dbReference type="Proteomes" id="UP000035704">
    <property type="component" value="Chromosome"/>
</dbReference>
<dbReference type="STRING" id="84022.CACET_c29780"/>
<evidence type="ECO:0000313" key="9">
    <source>
        <dbReference type="EMBL" id="AKL96422.1"/>
    </source>
</evidence>
<evidence type="ECO:0000256" key="1">
    <source>
        <dbReference type="ARBA" id="ARBA00004651"/>
    </source>
</evidence>
<dbReference type="InterPro" id="IPR035906">
    <property type="entry name" value="MetI-like_sf"/>
</dbReference>
<dbReference type="CDD" id="cd06261">
    <property type="entry name" value="TM_PBP2"/>
    <property type="match status" value="1"/>
</dbReference>
<evidence type="ECO:0000256" key="4">
    <source>
        <dbReference type="ARBA" id="ARBA00022692"/>
    </source>
</evidence>
<dbReference type="KEGG" id="cace:CACET_c29780"/>
<feature type="transmembrane region" description="Helical" evidence="7">
    <location>
        <begin position="131"/>
        <end position="153"/>
    </location>
</feature>
<dbReference type="OrthoDB" id="9787837at2"/>
<evidence type="ECO:0000256" key="6">
    <source>
        <dbReference type="ARBA" id="ARBA00023136"/>
    </source>
</evidence>
<feature type="transmembrane region" description="Helical" evidence="7">
    <location>
        <begin position="265"/>
        <end position="286"/>
    </location>
</feature>
<feature type="transmembrane region" description="Helical" evidence="7">
    <location>
        <begin position="206"/>
        <end position="231"/>
    </location>
</feature>
<evidence type="ECO:0000256" key="5">
    <source>
        <dbReference type="ARBA" id="ARBA00022989"/>
    </source>
</evidence>
<dbReference type="PANTHER" id="PTHR43744">
    <property type="entry name" value="ABC TRANSPORTER PERMEASE PROTEIN MG189-RELATED-RELATED"/>
    <property type="match status" value="1"/>
</dbReference>
<reference evidence="9 10" key="1">
    <citation type="submission" date="2014-10" db="EMBL/GenBank/DDBJ databases">
        <title>Genome sequence of Clostridium aceticum DSM 1496.</title>
        <authorList>
            <person name="Poehlein A."/>
            <person name="Schiel-Bengelsdorf B."/>
            <person name="Gottschalk G."/>
            <person name="Duerre P."/>
            <person name="Daniel R."/>
        </authorList>
    </citation>
    <scope>NUCLEOTIDE SEQUENCE [LARGE SCALE GENOMIC DNA]</scope>
    <source>
        <strain evidence="9 10">DSM 1496</strain>
    </source>
</reference>
<keyword evidence="5 7" id="KW-1133">Transmembrane helix</keyword>
<evidence type="ECO:0000259" key="8">
    <source>
        <dbReference type="PROSITE" id="PS50928"/>
    </source>
</evidence>
<dbReference type="Gene3D" id="1.10.3720.10">
    <property type="entry name" value="MetI-like"/>
    <property type="match status" value="1"/>
</dbReference>
<keyword evidence="6 7" id="KW-0472">Membrane</keyword>
<keyword evidence="10" id="KW-1185">Reference proteome</keyword>
<feature type="transmembrane region" description="Helical" evidence="7">
    <location>
        <begin position="35"/>
        <end position="56"/>
    </location>
</feature>
<feature type="transmembrane region" description="Helical" evidence="7">
    <location>
        <begin position="165"/>
        <end position="185"/>
    </location>
</feature>
<organism evidence="9 10">
    <name type="scientific">Clostridium aceticum</name>
    <dbReference type="NCBI Taxonomy" id="84022"/>
    <lineage>
        <taxon>Bacteria</taxon>
        <taxon>Bacillati</taxon>
        <taxon>Bacillota</taxon>
        <taxon>Clostridia</taxon>
        <taxon>Eubacteriales</taxon>
        <taxon>Clostridiaceae</taxon>
        <taxon>Clostridium</taxon>
    </lineage>
</organism>
<dbReference type="InterPro" id="IPR000515">
    <property type="entry name" value="MetI-like"/>
</dbReference>
<keyword evidence="4 7" id="KW-0812">Transmembrane</keyword>
<accession>A0A0G3WER9</accession>
<evidence type="ECO:0000256" key="2">
    <source>
        <dbReference type="ARBA" id="ARBA00022448"/>
    </source>
</evidence>
<dbReference type="GO" id="GO:0005886">
    <property type="term" value="C:plasma membrane"/>
    <property type="evidence" value="ECO:0007669"/>
    <property type="project" value="UniProtKB-SubCell"/>
</dbReference>
<evidence type="ECO:0000256" key="7">
    <source>
        <dbReference type="RuleBase" id="RU363032"/>
    </source>
</evidence>
<dbReference type="PATRIC" id="fig|84022.6.peg.3030"/>
<comment type="similarity">
    <text evidence="7">Belongs to the binding-protein-dependent transport system permease family.</text>
</comment>
<evidence type="ECO:0000313" key="10">
    <source>
        <dbReference type="Proteomes" id="UP000035704"/>
    </source>
</evidence>
<dbReference type="AlphaFoldDB" id="A0A0G3WER9"/>
<evidence type="ECO:0000256" key="3">
    <source>
        <dbReference type="ARBA" id="ARBA00022475"/>
    </source>
</evidence>
<feature type="transmembrane region" description="Helical" evidence="7">
    <location>
        <begin position="95"/>
        <end position="119"/>
    </location>
</feature>
<dbReference type="EMBL" id="CP009687">
    <property type="protein sequence ID" value="AKL96422.1"/>
    <property type="molecule type" value="Genomic_DNA"/>
</dbReference>
<proteinExistence type="inferred from homology"/>
<name>A0A0G3WER9_9CLOT</name>
<comment type="subcellular location">
    <subcellularLocation>
        <location evidence="1 7">Cell membrane</location>
        <topology evidence="1 7">Multi-pass membrane protein</topology>
    </subcellularLocation>
</comment>
<keyword evidence="3" id="KW-1003">Cell membrane</keyword>
<dbReference type="RefSeq" id="WP_082058175.1">
    <property type="nucleotide sequence ID" value="NZ_CP009687.1"/>
</dbReference>
<feature type="domain" description="ABC transmembrane type-1" evidence="8">
    <location>
        <begin position="96"/>
        <end position="286"/>
    </location>
</feature>
<sequence>MEIRQKALGTAKTRKTTRNPTKTQLQKIFRFTLRVLERSILAIMILAFIFPFLWMASTSIKAFSETLIFPPKWIPERIILENYARVLSSGPFLRYFFNSVFVTVSILMLQLLIMIPAAYAFARYEFKFKKILFGITLLSLMVPEQITFIPIYLQMSSWNLLKTHAPLILPFAASAFGIFLLRQAFMQIPDEIIEAAKLDNASEWRIMWKIMVPMTKTVLVTFSLFSIIYHWNAYFWPLVMTNTPDFRTLPIAIAMLKNSEGLTQWNVVMAGNMILVMPILAIYFFAQKQIVKAFVYSGIK</sequence>
<dbReference type="PANTHER" id="PTHR43744:SF12">
    <property type="entry name" value="ABC TRANSPORTER PERMEASE PROTEIN MG189-RELATED"/>
    <property type="match status" value="1"/>
</dbReference>
<dbReference type="Pfam" id="PF00528">
    <property type="entry name" value="BPD_transp_1"/>
    <property type="match status" value="1"/>
</dbReference>
<protein>
    <submittedName>
        <fullName evidence="9">sn-glycerol-3-phosphate transport system permease protein UgpE</fullName>
    </submittedName>
</protein>
<dbReference type="PROSITE" id="PS50928">
    <property type="entry name" value="ABC_TM1"/>
    <property type="match status" value="1"/>
</dbReference>